<dbReference type="InterPro" id="IPR036964">
    <property type="entry name" value="RASGEF_cat_dom_sf"/>
</dbReference>
<dbReference type="SUPFAM" id="SSF48366">
    <property type="entry name" value="Ras GEF"/>
    <property type="match status" value="1"/>
</dbReference>
<dbReference type="SMART" id="SM00229">
    <property type="entry name" value="RasGEFN"/>
    <property type="match status" value="1"/>
</dbReference>
<dbReference type="Pfam" id="PF00618">
    <property type="entry name" value="RasGEF_N"/>
    <property type="match status" value="1"/>
</dbReference>
<dbReference type="OrthoDB" id="546434at2759"/>
<dbReference type="PANTHER" id="PTHR23113:SF356">
    <property type="entry name" value="FI05912P-RELATED"/>
    <property type="match status" value="1"/>
</dbReference>
<feature type="domain" description="Ras-GEF" evidence="4">
    <location>
        <begin position="677"/>
        <end position="914"/>
    </location>
</feature>
<comment type="caution">
    <text evidence="6">The sequence shown here is derived from an EMBL/GenBank/DDBJ whole genome shotgun (WGS) entry which is preliminary data.</text>
</comment>
<evidence type="ECO:0000259" key="4">
    <source>
        <dbReference type="PROSITE" id="PS50009"/>
    </source>
</evidence>
<dbReference type="AlphaFoldDB" id="A0A1Y2EX24"/>
<dbReference type="PROSITE" id="PS50009">
    <property type="entry name" value="RASGEF_CAT"/>
    <property type="match status" value="1"/>
</dbReference>
<evidence type="ECO:0000259" key="5">
    <source>
        <dbReference type="PROSITE" id="PS50212"/>
    </source>
</evidence>
<gene>
    <name evidence="6" type="ORF">LY90DRAFT_665642</name>
</gene>
<evidence type="ECO:0000313" key="6">
    <source>
        <dbReference type="EMBL" id="ORY76133.1"/>
    </source>
</evidence>
<dbReference type="GO" id="GO:0005886">
    <property type="term" value="C:plasma membrane"/>
    <property type="evidence" value="ECO:0007669"/>
    <property type="project" value="TreeGrafter"/>
</dbReference>
<dbReference type="PANTHER" id="PTHR23113">
    <property type="entry name" value="GUANINE NUCLEOTIDE EXCHANGE FACTOR"/>
    <property type="match status" value="1"/>
</dbReference>
<evidence type="ECO:0000313" key="7">
    <source>
        <dbReference type="Proteomes" id="UP000193920"/>
    </source>
</evidence>
<dbReference type="SMART" id="SM00147">
    <property type="entry name" value="RasGEF"/>
    <property type="match status" value="1"/>
</dbReference>
<dbReference type="STRING" id="1754190.A0A1Y2EX24"/>
<dbReference type="InterPro" id="IPR019804">
    <property type="entry name" value="Ras_G-nucl-exch_fac_CS"/>
</dbReference>
<feature type="compositionally biased region" description="Polar residues" evidence="3">
    <location>
        <begin position="130"/>
        <end position="140"/>
    </location>
</feature>
<protein>
    <submittedName>
        <fullName evidence="6">Ras GEF</fullName>
    </submittedName>
</protein>
<dbReference type="Proteomes" id="UP000193920">
    <property type="component" value="Unassembled WGS sequence"/>
</dbReference>
<dbReference type="InterPro" id="IPR008937">
    <property type="entry name" value="Ras-like_GEF"/>
</dbReference>
<keyword evidence="7" id="KW-1185">Reference proteome</keyword>
<dbReference type="GO" id="GO:0005085">
    <property type="term" value="F:guanyl-nucleotide exchange factor activity"/>
    <property type="evidence" value="ECO:0007669"/>
    <property type="project" value="UniProtKB-KW"/>
</dbReference>
<dbReference type="CDD" id="cd00155">
    <property type="entry name" value="RasGEF"/>
    <property type="match status" value="1"/>
</dbReference>
<dbReference type="PROSITE" id="PS50212">
    <property type="entry name" value="RASGEF_NTER"/>
    <property type="match status" value="1"/>
</dbReference>
<dbReference type="InterPro" id="IPR000651">
    <property type="entry name" value="Ras-like_Gua-exchang_fac_N"/>
</dbReference>
<dbReference type="Gene3D" id="1.20.870.10">
    <property type="entry name" value="Son of sevenless (SoS) protein Chain: S domain 1"/>
    <property type="match status" value="1"/>
</dbReference>
<dbReference type="PROSITE" id="PS00720">
    <property type="entry name" value="RASGEF"/>
    <property type="match status" value="1"/>
</dbReference>
<organism evidence="6 7">
    <name type="scientific">Neocallimastix californiae</name>
    <dbReference type="NCBI Taxonomy" id="1754190"/>
    <lineage>
        <taxon>Eukaryota</taxon>
        <taxon>Fungi</taxon>
        <taxon>Fungi incertae sedis</taxon>
        <taxon>Chytridiomycota</taxon>
        <taxon>Chytridiomycota incertae sedis</taxon>
        <taxon>Neocallimastigomycetes</taxon>
        <taxon>Neocallimastigales</taxon>
        <taxon>Neocallimastigaceae</taxon>
        <taxon>Neocallimastix</taxon>
    </lineage>
</organism>
<keyword evidence="1 2" id="KW-0344">Guanine-nucleotide releasing factor</keyword>
<name>A0A1Y2EX24_9FUNG</name>
<feature type="region of interest" description="Disordered" evidence="3">
    <location>
        <begin position="120"/>
        <end position="140"/>
    </location>
</feature>
<dbReference type="InterPro" id="IPR023578">
    <property type="entry name" value="Ras_GEF_dom_sf"/>
</dbReference>
<feature type="domain" description="N-terminal Ras-GEF" evidence="5">
    <location>
        <begin position="510"/>
        <end position="640"/>
    </location>
</feature>
<evidence type="ECO:0000256" key="1">
    <source>
        <dbReference type="ARBA" id="ARBA00022658"/>
    </source>
</evidence>
<accession>A0A1Y2EX24</accession>
<dbReference type="Pfam" id="PF00617">
    <property type="entry name" value="RasGEF"/>
    <property type="match status" value="1"/>
</dbReference>
<evidence type="ECO:0000256" key="3">
    <source>
        <dbReference type="SAM" id="MobiDB-lite"/>
    </source>
</evidence>
<feature type="region of interest" description="Disordered" evidence="3">
    <location>
        <begin position="1"/>
        <end position="21"/>
    </location>
</feature>
<reference evidence="6 7" key="1">
    <citation type="submission" date="2016-08" db="EMBL/GenBank/DDBJ databases">
        <title>A Parts List for Fungal Cellulosomes Revealed by Comparative Genomics.</title>
        <authorList>
            <consortium name="DOE Joint Genome Institute"/>
            <person name="Haitjema C.H."/>
            <person name="Gilmore S.P."/>
            <person name="Henske J.K."/>
            <person name="Solomon K.V."/>
            <person name="De Groot R."/>
            <person name="Kuo A."/>
            <person name="Mondo S.J."/>
            <person name="Salamov A.A."/>
            <person name="Labutti K."/>
            <person name="Zhao Z."/>
            <person name="Chiniquy J."/>
            <person name="Barry K."/>
            <person name="Brewer H.M."/>
            <person name="Purvine S.O."/>
            <person name="Wright A.T."/>
            <person name="Boxma B."/>
            <person name="Van Alen T."/>
            <person name="Hackstein J.H."/>
            <person name="Baker S.E."/>
            <person name="Grigoriev I.V."/>
            <person name="O'Malley M.A."/>
        </authorList>
    </citation>
    <scope>NUCLEOTIDE SEQUENCE [LARGE SCALE GENOMIC DNA]</scope>
    <source>
        <strain evidence="6 7">G1</strain>
    </source>
</reference>
<proteinExistence type="predicted"/>
<dbReference type="EMBL" id="MCOG01000023">
    <property type="protein sequence ID" value="ORY76133.1"/>
    <property type="molecule type" value="Genomic_DNA"/>
</dbReference>
<dbReference type="InterPro" id="IPR001895">
    <property type="entry name" value="RASGEF_cat_dom"/>
</dbReference>
<evidence type="ECO:0000256" key="2">
    <source>
        <dbReference type="PROSITE-ProRule" id="PRU00168"/>
    </source>
</evidence>
<dbReference type="GO" id="GO:0007265">
    <property type="term" value="P:Ras protein signal transduction"/>
    <property type="evidence" value="ECO:0007669"/>
    <property type="project" value="TreeGrafter"/>
</dbReference>
<dbReference type="Gene3D" id="1.10.840.10">
    <property type="entry name" value="Ras guanine-nucleotide exchange factors catalytic domain"/>
    <property type="match status" value="1"/>
</dbReference>
<sequence>MTDILQQSVKSQSTQNNKSNQKLVRVNFPDQSTTVIQIGEHETCWDVLCKVCEKKSLKPGLFSLAMSSPEVTHTTLKRRSTSSNKPTIDKSILMDAEKIFFSYNCNTIFLIENIDENDCGSRSSSRRSSTMIAPSSRKTTVRLDSQTFPKTVEITEVQEGDNISLNSEKSKSDFSLKRGSKMFGFFLKGHKKNGSDSSSMLCVSPTQSASVSRQQSGINDFENNEFSLYNKNSNLVITENVPLEDDLFKQNANIIERNSKNDILKKSLSDLGSGILKESKEDLTYYNKVNENLNSKIRDELTPITVNFTPEMDPLINNLKSYMTEPMTASVIPDHPTNKVEEEDGVTDLPQSNTTIKPRARRRACTVSLGTTGRLVTSTLRSSKISARRPVSGLFEGTFNDVNDLNRILITFTLPDGTTTNKKYNLDSTIDNVCDTICIENKLEPNKYSLILSEKTDYNLEFDRTLGYYKDLNIPIEKFHIIAQSSAKHYSTMTICENDVDVMVFQMSKEGLQVMAGTVPKLIEHLTDNSENNTDFLDTLLLTYRSFISPVDLFNELVARFNCLPPDNPTEDDLIYYDKMKLPVQQRVIKTLRWWVHYHWQDFSFNYQLSTNLKSFLKQLQDYSEENKTDVFKEDTDDITNIMNTELKAYEEKWEHFKTLHENKSRNLKDSIIEKFDEETITKHLCLHDFELFKNIHPIEYLNLIWKTKKYDCGDEEEDNTPNLDYFITRFDKESYWVATEICHVPDLKKRSQMLKKWIIIANTCIKYNNFFSFFSIVAGLNLTPVSRLKKTWDGLSDKYKKMWNDIEKICDPSRNMKNYRDILTKSKPPIVPFLPIYLKDLTFMNDGNESKVNGMINFDKLRMMAKRVKDISKLVDYEYKNFQVDIVLQNYISHLMVEPLDKLKKDSLEIEPKVQKK</sequence>
<dbReference type="CDD" id="cd06224">
    <property type="entry name" value="REM"/>
    <property type="match status" value="1"/>
</dbReference>